<feature type="domain" description="Histidine kinase" evidence="13">
    <location>
        <begin position="373"/>
        <end position="589"/>
    </location>
</feature>
<dbReference type="FunFam" id="3.30.565.10:FF:000023">
    <property type="entry name" value="PAS domain-containing sensor histidine kinase"/>
    <property type="match status" value="1"/>
</dbReference>
<evidence type="ECO:0000256" key="3">
    <source>
        <dbReference type="ARBA" id="ARBA00012438"/>
    </source>
</evidence>
<dbReference type="STRING" id="1045774.SAMN05421872_111104"/>
<dbReference type="GO" id="GO:0000155">
    <property type="term" value="F:phosphorelay sensor kinase activity"/>
    <property type="evidence" value="ECO:0007669"/>
    <property type="project" value="InterPro"/>
</dbReference>
<keyword evidence="11" id="KW-0472">Membrane</keyword>
<keyword evidence="7" id="KW-0547">Nucleotide-binding</keyword>
<dbReference type="SMART" id="SM00387">
    <property type="entry name" value="HATPase_c"/>
    <property type="match status" value="1"/>
</dbReference>
<keyword evidence="5" id="KW-0597">Phosphoprotein</keyword>
<dbReference type="SUPFAM" id="SSF55781">
    <property type="entry name" value="GAF domain-like"/>
    <property type="match status" value="2"/>
</dbReference>
<dbReference type="AlphaFoldDB" id="A0A1G6XVG4"/>
<name>A0A1G6XVG4_9ACTN</name>
<keyword evidence="15" id="KW-1185">Reference proteome</keyword>
<dbReference type="CDD" id="cd00082">
    <property type="entry name" value="HisKA"/>
    <property type="match status" value="1"/>
</dbReference>
<dbReference type="PROSITE" id="PS50109">
    <property type="entry name" value="HIS_KIN"/>
    <property type="match status" value="1"/>
</dbReference>
<dbReference type="CDD" id="cd00075">
    <property type="entry name" value="HATPase"/>
    <property type="match status" value="1"/>
</dbReference>
<dbReference type="GO" id="GO:0000156">
    <property type="term" value="F:phosphorelay response regulator activity"/>
    <property type="evidence" value="ECO:0007669"/>
    <property type="project" value="TreeGrafter"/>
</dbReference>
<evidence type="ECO:0000256" key="8">
    <source>
        <dbReference type="ARBA" id="ARBA00022777"/>
    </source>
</evidence>
<evidence type="ECO:0000256" key="9">
    <source>
        <dbReference type="ARBA" id="ARBA00022840"/>
    </source>
</evidence>
<protein>
    <recommendedName>
        <fullName evidence="12">Sensor-like histidine kinase SenX3</fullName>
        <ecNumber evidence="3">2.7.13.3</ecNumber>
    </recommendedName>
</protein>
<evidence type="ECO:0000256" key="12">
    <source>
        <dbReference type="ARBA" id="ARBA00039401"/>
    </source>
</evidence>
<evidence type="ECO:0000256" key="1">
    <source>
        <dbReference type="ARBA" id="ARBA00000085"/>
    </source>
</evidence>
<keyword evidence="10" id="KW-0902">Two-component regulatory system</keyword>
<dbReference type="SUPFAM" id="SSF55874">
    <property type="entry name" value="ATPase domain of HSP90 chaperone/DNA topoisomerase II/histidine kinase"/>
    <property type="match status" value="1"/>
</dbReference>
<dbReference type="EMBL" id="FMZM01000011">
    <property type="protein sequence ID" value="SDD82178.1"/>
    <property type="molecule type" value="Genomic_DNA"/>
</dbReference>
<dbReference type="InterPro" id="IPR003594">
    <property type="entry name" value="HATPase_dom"/>
</dbReference>
<dbReference type="GO" id="GO:0005524">
    <property type="term" value="F:ATP binding"/>
    <property type="evidence" value="ECO:0007669"/>
    <property type="project" value="UniProtKB-KW"/>
</dbReference>
<evidence type="ECO:0000256" key="2">
    <source>
        <dbReference type="ARBA" id="ARBA00004236"/>
    </source>
</evidence>
<evidence type="ECO:0000256" key="5">
    <source>
        <dbReference type="ARBA" id="ARBA00022553"/>
    </source>
</evidence>
<evidence type="ECO:0000313" key="15">
    <source>
        <dbReference type="Proteomes" id="UP000199034"/>
    </source>
</evidence>
<dbReference type="Gene3D" id="3.30.565.10">
    <property type="entry name" value="Histidine kinase-like ATPase, C-terminal domain"/>
    <property type="match status" value="1"/>
</dbReference>
<dbReference type="InterPro" id="IPR036890">
    <property type="entry name" value="HATPase_C_sf"/>
</dbReference>
<dbReference type="InterPro" id="IPR036097">
    <property type="entry name" value="HisK_dim/P_sf"/>
</dbReference>
<dbReference type="InterPro" id="IPR050351">
    <property type="entry name" value="BphY/WalK/GraS-like"/>
</dbReference>
<dbReference type="InterPro" id="IPR029016">
    <property type="entry name" value="GAF-like_dom_sf"/>
</dbReference>
<dbReference type="GO" id="GO:0030295">
    <property type="term" value="F:protein kinase activator activity"/>
    <property type="evidence" value="ECO:0007669"/>
    <property type="project" value="TreeGrafter"/>
</dbReference>
<keyword evidence="4" id="KW-1003">Cell membrane</keyword>
<dbReference type="Gene3D" id="1.10.287.130">
    <property type="match status" value="1"/>
</dbReference>
<dbReference type="SMART" id="SM00388">
    <property type="entry name" value="HisKA"/>
    <property type="match status" value="1"/>
</dbReference>
<evidence type="ECO:0000259" key="13">
    <source>
        <dbReference type="PROSITE" id="PS50109"/>
    </source>
</evidence>
<sequence>MPAPPPESARSGAWAAAAEDDALLLIAEGVTQIAGFGVAAISVARDDGHMQVMAVAGSDDARQQLEGRRTPIDALMTELAKADDWGMLKFVPHERLDLGEGEWGWVPDVEPLAGDDAWHPMDLLVAPLHDQDGTLRGSLSIDLPADGRRPGPDQRRVLELYAEQAARAVLTALEREELAAQVRLADTARRIVRQASVQPSLEHILQTSRPALTEGFRAIGMWIQTFDEDGLGTGSVYSADGAVVELPLDLIEIAETAARLLWAEQQVTVVAAGRPLGVLTAEQGTRVVDFLHAIEVGSILFVPLGAGRECLGNLVLTRPLHAPDWTETESAAALDVGRDLGGAILNVRAYEREHRLVTELQALDTYKSQLIATVSHELKNPLTSVLGHLEILESVEGLPGPVRTSLNAMERGARRLGRVVDDLLLLAKVGDPDNPVVARPVDLRTIVDDVVELTAVEAERRHLTVTVEAGSEQVLASGDATELDRVVSNLVSNALKYTAEGGRITVSVARVGSEVELLCSDEGLGISAEDQKQLFTEFFRSSNPAAVAQPGTGLGLAIVSRIVQRHGGHIAVESELGKGSTFRVLLPAA</sequence>
<proteinExistence type="predicted"/>
<dbReference type="RefSeq" id="WP_090859835.1">
    <property type="nucleotide sequence ID" value="NZ_FMZM01000011.1"/>
</dbReference>
<comment type="subcellular location">
    <subcellularLocation>
        <location evidence="2">Cell membrane</location>
    </subcellularLocation>
</comment>
<dbReference type="GO" id="GO:0005886">
    <property type="term" value="C:plasma membrane"/>
    <property type="evidence" value="ECO:0007669"/>
    <property type="project" value="UniProtKB-SubCell"/>
</dbReference>
<evidence type="ECO:0000256" key="6">
    <source>
        <dbReference type="ARBA" id="ARBA00022679"/>
    </source>
</evidence>
<evidence type="ECO:0000313" key="14">
    <source>
        <dbReference type="EMBL" id="SDD82178.1"/>
    </source>
</evidence>
<dbReference type="PRINTS" id="PR00344">
    <property type="entry name" value="BCTRLSENSOR"/>
</dbReference>
<organism evidence="14 15">
    <name type="scientific">Nocardioides lianchengensis</name>
    <dbReference type="NCBI Taxonomy" id="1045774"/>
    <lineage>
        <taxon>Bacteria</taxon>
        <taxon>Bacillati</taxon>
        <taxon>Actinomycetota</taxon>
        <taxon>Actinomycetes</taxon>
        <taxon>Propionibacteriales</taxon>
        <taxon>Nocardioidaceae</taxon>
        <taxon>Nocardioides</taxon>
    </lineage>
</organism>
<evidence type="ECO:0000256" key="11">
    <source>
        <dbReference type="ARBA" id="ARBA00023136"/>
    </source>
</evidence>
<dbReference type="Proteomes" id="UP000199034">
    <property type="component" value="Unassembled WGS sequence"/>
</dbReference>
<dbReference type="PANTHER" id="PTHR42878:SF7">
    <property type="entry name" value="SENSOR HISTIDINE KINASE GLRK"/>
    <property type="match status" value="1"/>
</dbReference>
<dbReference type="Pfam" id="PF02518">
    <property type="entry name" value="HATPase_c"/>
    <property type="match status" value="1"/>
</dbReference>
<keyword evidence="9" id="KW-0067">ATP-binding</keyword>
<keyword evidence="8 14" id="KW-0418">Kinase</keyword>
<keyword evidence="6" id="KW-0808">Transferase</keyword>
<dbReference type="InterPro" id="IPR005467">
    <property type="entry name" value="His_kinase_dom"/>
</dbReference>
<reference evidence="14 15" key="1">
    <citation type="submission" date="2016-10" db="EMBL/GenBank/DDBJ databases">
        <authorList>
            <person name="de Groot N.N."/>
        </authorList>
    </citation>
    <scope>NUCLEOTIDE SEQUENCE [LARGE SCALE GENOMIC DNA]</scope>
    <source>
        <strain evidence="14 15">CGMCC 4.6858</strain>
    </source>
</reference>
<accession>A0A1G6XVG4</accession>
<evidence type="ECO:0000256" key="4">
    <source>
        <dbReference type="ARBA" id="ARBA00022475"/>
    </source>
</evidence>
<dbReference type="OrthoDB" id="9757990at2"/>
<evidence type="ECO:0000256" key="7">
    <source>
        <dbReference type="ARBA" id="ARBA00022741"/>
    </source>
</evidence>
<dbReference type="GO" id="GO:0007234">
    <property type="term" value="P:osmosensory signaling via phosphorelay pathway"/>
    <property type="evidence" value="ECO:0007669"/>
    <property type="project" value="TreeGrafter"/>
</dbReference>
<dbReference type="InterPro" id="IPR004358">
    <property type="entry name" value="Sig_transdc_His_kin-like_C"/>
</dbReference>
<dbReference type="PANTHER" id="PTHR42878">
    <property type="entry name" value="TWO-COMPONENT HISTIDINE KINASE"/>
    <property type="match status" value="1"/>
</dbReference>
<dbReference type="InterPro" id="IPR003661">
    <property type="entry name" value="HisK_dim/P_dom"/>
</dbReference>
<dbReference type="EC" id="2.7.13.3" evidence="3"/>
<gene>
    <name evidence="14" type="ORF">SAMN05421872_111104</name>
</gene>
<dbReference type="Gene3D" id="3.30.450.40">
    <property type="match status" value="2"/>
</dbReference>
<dbReference type="SUPFAM" id="SSF47384">
    <property type="entry name" value="Homodimeric domain of signal transducing histidine kinase"/>
    <property type="match status" value="1"/>
</dbReference>
<dbReference type="Pfam" id="PF00512">
    <property type="entry name" value="HisKA"/>
    <property type="match status" value="1"/>
</dbReference>
<evidence type="ECO:0000256" key="10">
    <source>
        <dbReference type="ARBA" id="ARBA00023012"/>
    </source>
</evidence>
<comment type="catalytic activity">
    <reaction evidence="1">
        <text>ATP + protein L-histidine = ADP + protein N-phospho-L-histidine.</text>
        <dbReference type="EC" id="2.7.13.3"/>
    </reaction>
</comment>